<keyword evidence="1" id="KW-0472">Membrane</keyword>
<comment type="caution">
    <text evidence="2">The sequence shown here is derived from an EMBL/GenBank/DDBJ whole genome shotgun (WGS) entry which is preliminary data.</text>
</comment>
<dbReference type="Proteomes" id="UP000034181">
    <property type="component" value="Unassembled WGS sequence"/>
</dbReference>
<dbReference type="EMBL" id="LBUZ01000016">
    <property type="protein sequence ID" value="KKQ75159.1"/>
    <property type="molecule type" value="Genomic_DNA"/>
</dbReference>
<keyword evidence="1" id="KW-1133">Transmembrane helix</keyword>
<evidence type="ECO:0000256" key="1">
    <source>
        <dbReference type="SAM" id="Phobius"/>
    </source>
</evidence>
<name>A0A0G0MNC7_9BACT</name>
<feature type="transmembrane region" description="Helical" evidence="1">
    <location>
        <begin position="27"/>
        <end position="46"/>
    </location>
</feature>
<reference evidence="2 3" key="1">
    <citation type="journal article" date="2015" name="Nature">
        <title>rRNA introns, odd ribosomes, and small enigmatic genomes across a large radiation of phyla.</title>
        <authorList>
            <person name="Brown C.T."/>
            <person name="Hug L.A."/>
            <person name="Thomas B.C."/>
            <person name="Sharon I."/>
            <person name="Castelle C.J."/>
            <person name="Singh A."/>
            <person name="Wilkins M.J."/>
            <person name="Williams K.H."/>
            <person name="Banfield J.F."/>
        </authorList>
    </citation>
    <scope>NUCLEOTIDE SEQUENCE [LARGE SCALE GENOMIC DNA]</scope>
</reference>
<accession>A0A0G0MNC7</accession>
<keyword evidence="1" id="KW-0812">Transmembrane</keyword>
<sequence>MKDQYMLPPENNIIIPRSGKSFSKSKALLGLIIIFNIGFIGFNLSLDPKPSSAPVVAEVNQTQTQVQVLGESFQILPTPPPYERGIIMVNFYENVTYGKAKEFMNKMGLSIEGRNDFWKSQGITPYPAMQLTAGNLFRVSVPIGTEEQHITVLEKSDLVRLVTYNFVAEAN</sequence>
<gene>
    <name evidence="2" type="ORF">US96_C0016G0013</name>
</gene>
<protein>
    <submittedName>
        <fullName evidence="2">Uncharacterized protein</fullName>
    </submittedName>
</protein>
<evidence type="ECO:0000313" key="2">
    <source>
        <dbReference type="EMBL" id="KKQ75159.1"/>
    </source>
</evidence>
<evidence type="ECO:0000313" key="3">
    <source>
        <dbReference type="Proteomes" id="UP000034181"/>
    </source>
</evidence>
<proteinExistence type="predicted"/>
<dbReference type="AlphaFoldDB" id="A0A0G0MNC7"/>
<organism evidence="2 3">
    <name type="scientific">Candidatus Woesebacteria bacterium GW2011_GWB1_38_5b</name>
    <dbReference type="NCBI Taxonomy" id="1618569"/>
    <lineage>
        <taxon>Bacteria</taxon>
        <taxon>Candidatus Woeseibacteriota</taxon>
    </lineage>
</organism>